<reference evidence="2 3" key="1">
    <citation type="submission" date="2020-04" db="EMBL/GenBank/DDBJ databases">
        <title>Nesterenkonia sp. nov., isolated from marine sediment.</title>
        <authorList>
            <person name="Zhang G."/>
        </authorList>
    </citation>
    <scope>NUCLEOTIDE SEQUENCE [LARGE SCALE GENOMIC DNA]</scope>
    <source>
        <strain evidence="2 3">MY13</strain>
    </source>
</reference>
<dbReference type="Pfam" id="PF13223">
    <property type="entry name" value="DUF4031"/>
    <property type="match status" value="1"/>
</dbReference>
<evidence type="ECO:0000313" key="2">
    <source>
        <dbReference type="EMBL" id="NLS09175.1"/>
    </source>
</evidence>
<dbReference type="Proteomes" id="UP000523139">
    <property type="component" value="Unassembled WGS sequence"/>
</dbReference>
<dbReference type="RefSeq" id="WP_168886666.1">
    <property type="nucleotide sequence ID" value="NZ_JABAHY010000002.1"/>
</dbReference>
<organism evidence="2 3">
    <name type="scientific">Nesterenkonia sedimenti</name>
    <dbReference type="NCBI Taxonomy" id="1463632"/>
    <lineage>
        <taxon>Bacteria</taxon>
        <taxon>Bacillati</taxon>
        <taxon>Actinomycetota</taxon>
        <taxon>Actinomycetes</taxon>
        <taxon>Micrococcales</taxon>
        <taxon>Micrococcaceae</taxon>
        <taxon>Nesterenkonia</taxon>
    </lineage>
</organism>
<dbReference type="Gene3D" id="1.10.3210.10">
    <property type="entry name" value="Hypothetical protein af1432"/>
    <property type="match status" value="1"/>
</dbReference>
<evidence type="ECO:0000313" key="3">
    <source>
        <dbReference type="Proteomes" id="UP000523139"/>
    </source>
</evidence>
<keyword evidence="3" id="KW-1185">Reference proteome</keyword>
<gene>
    <name evidence="2" type="ORF">HGQ17_03975</name>
</gene>
<evidence type="ECO:0000259" key="1">
    <source>
        <dbReference type="Pfam" id="PF13223"/>
    </source>
</evidence>
<proteinExistence type="predicted"/>
<dbReference type="AlphaFoldDB" id="A0A7X8YD81"/>
<sequence>MSVFIDPPVWPAHGTVFSHLISDTSLEELHAFAETAELSPRAFDLDHYDVPAHEHDRLVSLGAQPVSGHELVRILTASGLRVQTWERPEKVRPHLQRSWQRLGHQQGLDAQRWQQIGEGLLARWAEPHRNYHGLPHLAAVTRNTGTLTRAGELAAPSKAAVLLAGWYHDAVYAGTAGQDEEDSACLAEQELDGMLPDPEVAEIARLVRLTATHIPENDDETGAVLVDADLEVLGRDPHAYQRYLRQVRADYAHVPDDDFARGRSQVLQRLLQAPRLFHSATGYARWEEVARQNLETELADLQAGRRPWLEELTMTGRR</sequence>
<dbReference type="PANTHER" id="PTHR21174:SF0">
    <property type="entry name" value="HD PHOSPHOHYDROLASE FAMILY PROTEIN-RELATED"/>
    <property type="match status" value="1"/>
</dbReference>
<dbReference type="PANTHER" id="PTHR21174">
    <property type="match status" value="1"/>
</dbReference>
<feature type="domain" description="DUF4031" evidence="1">
    <location>
        <begin position="3"/>
        <end position="77"/>
    </location>
</feature>
<protein>
    <submittedName>
        <fullName evidence="2">DUF4031 domain-containing protein</fullName>
    </submittedName>
</protein>
<dbReference type="EMBL" id="JABAHY010000002">
    <property type="protein sequence ID" value="NLS09175.1"/>
    <property type="molecule type" value="Genomic_DNA"/>
</dbReference>
<comment type="caution">
    <text evidence="2">The sequence shown here is derived from an EMBL/GenBank/DDBJ whole genome shotgun (WGS) entry which is preliminary data.</text>
</comment>
<dbReference type="InterPro" id="IPR025109">
    <property type="entry name" value="DUF4031"/>
</dbReference>
<accession>A0A7X8YD81</accession>
<name>A0A7X8YD81_9MICC</name>
<dbReference type="SUPFAM" id="SSF109604">
    <property type="entry name" value="HD-domain/PDEase-like"/>
    <property type="match status" value="1"/>
</dbReference>
<dbReference type="InterPro" id="IPR009218">
    <property type="entry name" value="HD_phosphohydro"/>
</dbReference>